<feature type="domain" description="SRCR" evidence="3">
    <location>
        <begin position="5"/>
        <end position="50"/>
    </location>
</feature>
<protein>
    <recommendedName>
        <fullName evidence="3">SRCR domain-containing protein</fullName>
    </recommendedName>
</protein>
<comment type="caution">
    <text evidence="4">The sequence shown here is derived from an EMBL/GenBank/DDBJ whole genome shotgun (WGS) entry which is preliminary data.</text>
</comment>
<gene>
    <name evidence="4" type="ORF">ACJMK2_032492</name>
</gene>
<keyword evidence="1" id="KW-1015">Disulfide bond</keyword>
<dbReference type="Proteomes" id="UP001634394">
    <property type="component" value="Unassembled WGS sequence"/>
</dbReference>
<dbReference type="InterPro" id="IPR001190">
    <property type="entry name" value="SRCR"/>
</dbReference>
<dbReference type="InterPro" id="IPR036772">
    <property type="entry name" value="SRCR-like_dom_sf"/>
</dbReference>
<evidence type="ECO:0000313" key="5">
    <source>
        <dbReference type="Proteomes" id="UP001634394"/>
    </source>
</evidence>
<dbReference type="SUPFAM" id="SSF56487">
    <property type="entry name" value="SRCR-like"/>
    <property type="match status" value="1"/>
</dbReference>
<dbReference type="PANTHER" id="PTHR48071:SF18">
    <property type="entry name" value="DELETED IN MALIGNANT BRAIN TUMORS 1 PROTEIN-RELATED"/>
    <property type="match status" value="1"/>
</dbReference>
<sequence length="50" mass="5544">LENDIRLAGGNSELEGRVEVYHNGVWGTVCNNGYDSMDAEVICYMLGYDT</sequence>
<proteinExistence type="predicted"/>
<name>A0ABD3X5Z9_SINWO</name>
<evidence type="ECO:0000259" key="3">
    <source>
        <dbReference type="PROSITE" id="PS50287"/>
    </source>
</evidence>
<evidence type="ECO:0000313" key="4">
    <source>
        <dbReference type="EMBL" id="KAL3880243.1"/>
    </source>
</evidence>
<keyword evidence="5" id="KW-1185">Reference proteome</keyword>
<dbReference type="Pfam" id="PF00530">
    <property type="entry name" value="SRCR"/>
    <property type="match status" value="1"/>
</dbReference>
<feature type="non-terminal residue" evidence="4">
    <location>
        <position position="1"/>
    </location>
</feature>
<dbReference type="PANTHER" id="PTHR48071">
    <property type="entry name" value="SRCR DOMAIN-CONTAINING PROTEIN"/>
    <property type="match status" value="1"/>
</dbReference>
<feature type="non-terminal residue" evidence="4">
    <location>
        <position position="50"/>
    </location>
</feature>
<comment type="caution">
    <text evidence="2">Lacks conserved residue(s) required for the propagation of feature annotation.</text>
</comment>
<evidence type="ECO:0000256" key="1">
    <source>
        <dbReference type="ARBA" id="ARBA00023157"/>
    </source>
</evidence>
<dbReference type="Gene3D" id="3.10.250.10">
    <property type="entry name" value="SRCR-like domain"/>
    <property type="match status" value="1"/>
</dbReference>
<dbReference type="EMBL" id="JBJQND010000004">
    <property type="protein sequence ID" value="KAL3880243.1"/>
    <property type="molecule type" value="Genomic_DNA"/>
</dbReference>
<dbReference type="PRINTS" id="PR00258">
    <property type="entry name" value="SPERACTRCPTR"/>
</dbReference>
<accession>A0ABD3X5Z9</accession>
<dbReference type="PROSITE" id="PS00420">
    <property type="entry name" value="SRCR_1"/>
    <property type="match status" value="1"/>
</dbReference>
<reference evidence="4 5" key="1">
    <citation type="submission" date="2024-11" db="EMBL/GenBank/DDBJ databases">
        <title>Chromosome-level genome assembly of the freshwater bivalve Anodonta woodiana.</title>
        <authorList>
            <person name="Chen X."/>
        </authorList>
    </citation>
    <scope>NUCLEOTIDE SEQUENCE [LARGE SCALE GENOMIC DNA]</scope>
    <source>
        <strain evidence="4">MN2024</strain>
        <tissue evidence="4">Gills</tissue>
    </source>
</reference>
<dbReference type="AlphaFoldDB" id="A0ABD3X5Z9"/>
<evidence type="ECO:0000256" key="2">
    <source>
        <dbReference type="PROSITE-ProRule" id="PRU00196"/>
    </source>
</evidence>
<organism evidence="4 5">
    <name type="scientific">Sinanodonta woodiana</name>
    <name type="common">Chinese pond mussel</name>
    <name type="synonym">Anodonta woodiana</name>
    <dbReference type="NCBI Taxonomy" id="1069815"/>
    <lineage>
        <taxon>Eukaryota</taxon>
        <taxon>Metazoa</taxon>
        <taxon>Spiralia</taxon>
        <taxon>Lophotrochozoa</taxon>
        <taxon>Mollusca</taxon>
        <taxon>Bivalvia</taxon>
        <taxon>Autobranchia</taxon>
        <taxon>Heteroconchia</taxon>
        <taxon>Palaeoheterodonta</taxon>
        <taxon>Unionida</taxon>
        <taxon>Unionoidea</taxon>
        <taxon>Unionidae</taxon>
        <taxon>Unioninae</taxon>
        <taxon>Sinanodonta</taxon>
    </lineage>
</organism>
<dbReference type="PROSITE" id="PS50287">
    <property type="entry name" value="SRCR_2"/>
    <property type="match status" value="1"/>
</dbReference>